<feature type="transmembrane region" description="Helical" evidence="7">
    <location>
        <begin position="27"/>
        <end position="46"/>
    </location>
</feature>
<evidence type="ECO:0000259" key="8">
    <source>
        <dbReference type="PROSITE" id="PS50928"/>
    </source>
</evidence>
<evidence type="ECO:0000313" key="10">
    <source>
        <dbReference type="Proteomes" id="UP000256869"/>
    </source>
</evidence>
<evidence type="ECO:0000256" key="5">
    <source>
        <dbReference type="ARBA" id="ARBA00022989"/>
    </source>
</evidence>
<evidence type="ECO:0000313" key="9">
    <source>
        <dbReference type="EMBL" id="RED52754.1"/>
    </source>
</evidence>
<dbReference type="GO" id="GO:0055085">
    <property type="term" value="P:transmembrane transport"/>
    <property type="evidence" value="ECO:0007669"/>
    <property type="project" value="InterPro"/>
</dbReference>
<feature type="transmembrane region" description="Helical" evidence="7">
    <location>
        <begin position="183"/>
        <end position="203"/>
    </location>
</feature>
<gene>
    <name evidence="9" type="ORF">DFP95_13120</name>
</gene>
<dbReference type="InterPro" id="IPR035906">
    <property type="entry name" value="MetI-like_sf"/>
</dbReference>
<comment type="similarity">
    <text evidence="7">Belongs to the binding-protein-dependent transport system permease family.</text>
</comment>
<organism evidence="9 10">
    <name type="scientific">Cohnella lupini</name>
    <dbReference type="NCBI Taxonomy" id="1294267"/>
    <lineage>
        <taxon>Bacteria</taxon>
        <taxon>Bacillati</taxon>
        <taxon>Bacillota</taxon>
        <taxon>Bacilli</taxon>
        <taxon>Bacillales</taxon>
        <taxon>Paenibacillaceae</taxon>
        <taxon>Cohnella</taxon>
    </lineage>
</organism>
<sequence length="320" mass="36113">MREAGGVIKGTVLPEREKGRNKTWRRIVLNWELYLFIAPAFFYFLIFSYGPMYGIQIAFRNFVPTKGIYGSPWTGFDHFIRFFDSYYFWDLLWNTFSISLYELAVGFPIPIILALAFNEIKDGYFKRTAQTITYAPHFISVVVMAGMIITFLSPSSGIVAHLIGWLGFDAPDFLTDPRWFKTMYVFSGVWQSAGWGTIIYLAALSGVDPGQHEAAIIDGASRFQRVRHINIPAIVPTMTILLILNMGSLLGVGFEKILLLQNSLNMEASDVISTFVYRSGLVDAQYSFSTAIGLFNSVINAIVLVVVNQAVRRTNENSLW</sequence>
<dbReference type="Pfam" id="PF00528">
    <property type="entry name" value="BPD_transp_1"/>
    <property type="match status" value="1"/>
</dbReference>
<dbReference type="Gene3D" id="1.10.3720.10">
    <property type="entry name" value="MetI-like"/>
    <property type="match status" value="1"/>
</dbReference>
<keyword evidence="6 7" id="KW-0472">Membrane</keyword>
<comment type="subcellular location">
    <subcellularLocation>
        <location evidence="1 7">Cell membrane</location>
        <topology evidence="1 7">Multi-pass membrane protein</topology>
    </subcellularLocation>
</comment>
<reference evidence="9 10" key="1">
    <citation type="submission" date="2018-07" db="EMBL/GenBank/DDBJ databases">
        <title>Genomic Encyclopedia of Type Strains, Phase III (KMG-III): the genomes of soil and plant-associated and newly described type strains.</title>
        <authorList>
            <person name="Whitman W."/>
        </authorList>
    </citation>
    <scope>NUCLEOTIDE SEQUENCE [LARGE SCALE GENOMIC DNA]</scope>
    <source>
        <strain evidence="9 10">CECT 8236</strain>
    </source>
</reference>
<dbReference type="CDD" id="cd06261">
    <property type="entry name" value="TM_PBP2"/>
    <property type="match status" value="1"/>
</dbReference>
<dbReference type="SUPFAM" id="SSF161098">
    <property type="entry name" value="MetI-like"/>
    <property type="match status" value="1"/>
</dbReference>
<dbReference type="PANTHER" id="PTHR43227:SF11">
    <property type="entry name" value="BLL4140 PROTEIN"/>
    <property type="match status" value="1"/>
</dbReference>
<feature type="transmembrane region" description="Helical" evidence="7">
    <location>
        <begin position="91"/>
        <end position="117"/>
    </location>
</feature>
<dbReference type="InterPro" id="IPR050809">
    <property type="entry name" value="UgpAE/MalFG_permease"/>
</dbReference>
<name>A0A3D9HTB5_9BACL</name>
<comment type="caution">
    <text evidence="9">The sequence shown here is derived from an EMBL/GenBank/DDBJ whole genome shotgun (WGS) entry which is preliminary data.</text>
</comment>
<evidence type="ECO:0000256" key="3">
    <source>
        <dbReference type="ARBA" id="ARBA00022475"/>
    </source>
</evidence>
<feature type="transmembrane region" description="Helical" evidence="7">
    <location>
        <begin position="138"/>
        <end position="163"/>
    </location>
</feature>
<evidence type="ECO:0000256" key="4">
    <source>
        <dbReference type="ARBA" id="ARBA00022692"/>
    </source>
</evidence>
<accession>A0A3D9HTB5</accession>
<dbReference type="OrthoDB" id="9785836at2"/>
<dbReference type="InterPro" id="IPR000515">
    <property type="entry name" value="MetI-like"/>
</dbReference>
<keyword evidence="3" id="KW-1003">Cell membrane</keyword>
<evidence type="ECO:0000256" key="1">
    <source>
        <dbReference type="ARBA" id="ARBA00004651"/>
    </source>
</evidence>
<dbReference type="Proteomes" id="UP000256869">
    <property type="component" value="Unassembled WGS sequence"/>
</dbReference>
<evidence type="ECO:0000256" key="2">
    <source>
        <dbReference type="ARBA" id="ARBA00022448"/>
    </source>
</evidence>
<dbReference type="RefSeq" id="WP_115995677.1">
    <property type="nucleotide sequence ID" value="NZ_QRDY01000031.1"/>
</dbReference>
<evidence type="ECO:0000256" key="6">
    <source>
        <dbReference type="ARBA" id="ARBA00023136"/>
    </source>
</evidence>
<protein>
    <submittedName>
        <fullName evidence="9">Carbohydrate ABC transporter membrane protein 1 (CUT1 family)</fullName>
    </submittedName>
</protein>
<dbReference type="PANTHER" id="PTHR43227">
    <property type="entry name" value="BLL4140 PROTEIN"/>
    <property type="match status" value="1"/>
</dbReference>
<keyword evidence="4 7" id="KW-0812">Transmembrane</keyword>
<evidence type="ECO:0000256" key="7">
    <source>
        <dbReference type="RuleBase" id="RU363032"/>
    </source>
</evidence>
<dbReference type="EMBL" id="QRDY01000031">
    <property type="protein sequence ID" value="RED52754.1"/>
    <property type="molecule type" value="Genomic_DNA"/>
</dbReference>
<feature type="transmembrane region" description="Helical" evidence="7">
    <location>
        <begin position="231"/>
        <end position="254"/>
    </location>
</feature>
<keyword evidence="10" id="KW-1185">Reference proteome</keyword>
<keyword evidence="2 7" id="KW-0813">Transport</keyword>
<dbReference type="AlphaFoldDB" id="A0A3D9HTB5"/>
<dbReference type="GO" id="GO:0005886">
    <property type="term" value="C:plasma membrane"/>
    <property type="evidence" value="ECO:0007669"/>
    <property type="project" value="UniProtKB-SubCell"/>
</dbReference>
<dbReference type="PROSITE" id="PS50928">
    <property type="entry name" value="ABC_TM1"/>
    <property type="match status" value="1"/>
</dbReference>
<feature type="transmembrane region" description="Helical" evidence="7">
    <location>
        <begin position="286"/>
        <end position="307"/>
    </location>
</feature>
<feature type="domain" description="ABC transmembrane type-1" evidence="8">
    <location>
        <begin position="92"/>
        <end position="307"/>
    </location>
</feature>
<keyword evidence="5 7" id="KW-1133">Transmembrane helix</keyword>
<proteinExistence type="inferred from homology"/>